<dbReference type="InParanoid" id="F5YBU4"/>
<reference evidence="2" key="1">
    <citation type="submission" date="2009-12" db="EMBL/GenBank/DDBJ databases">
        <title>Complete sequence of Treponema azotonutricium strain ZAS-9.</title>
        <authorList>
            <person name="Tetu S.G."/>
            <person name="Matson E."/>
            <person name="Ren Q."/>
            <person name="Seshadri R."/>
            <person name="Elbourne L."/>
            <person name="Hassan K.A."/>
            <person name="Durkin A."/>
            <person name="Radune D."/>
            <person name="Mohamoud Y."/>
            <person name="Shay R."/>
            <person name="Jin S."/>
            <person name="Zhang X."/>
            <person name="Lucey K."/>
            <person name="Ballor N.R."/>
            <person name="Ottesen E."/>
            <person name="Rosenthal R."/>
            <person name="Allen A."/>
            <person name="Leadbetter J.R."/>
            <person name="Paulsen I.T."/>
        </authorList>
    </citation>
    <scope>NUCLEOTIDE SEQUENCE [LARGE SCALE GENOMIC DNA]</scope>
    <source>
        <strain evidence="2">ATCC BAA-888 / DSM 13862 / ZAS-9</strain>
    </source>
</reference>
<organism evidence="1 2">
    <name type="scientific">Leadbettera azotonutricia (strain ATCC BAA-888 / DSM 13862 / ZAS-9)</name>
    <name type="common">Treponema azotonutricium</name>
    <dbReference type="NCBI Taxonomy" id="545695"/>
    <lineage>
        <taxon>Bacteria</taxon>
        <taxon>Pseudomonadati</taxon>
        <taxon>Spirochaetota</taxon>
        <taxon>Spirochaetia</taxon>
        <taxon>Spirochaetales</taxon>
        <taxon>Breznakiellaceae</taxon>
        <taxon>Leadbettera</taxon>
    </lineage>
</organism>
<proteinExistence type="predicted"/>
<dbReference type="AlphaFoldDB" id="F5YBU4"/>
<gene>
    <name evidence="1" type="ordered locus">TREAZ_2922</name>
</gene>
<keyword evidence="2" id="KW-1185">Reference proteome</keyword>
<dbReference type="KEGG" id="taz:TREAZ_2922"/>
<accession>F5YBU4</accession>
<dbReference type="EMBL" id="CP001841">
    <property type="protein sequence ID" value="AEF82690.1"/>
    <property type="molecule type" value="Genomic_DNA"/>
</dbReference>
<protein>
    <recommendedName>
        <fullName evidence="3">DUF3791 domain-containing protein</fullName>
    </recommendedName>
</protein>
<name>F5YBU4_LEAAZ</name>
<dbReference type="Proteomes" id="UP000009222">
    <property type="component" value="Chromosome"/>
</dbReference>
<evidence type="ECO:0000313" key="2">
    <source>
        <dbReference type="Proteomes" id="UP000009222"/>
    </source>
</evidence>
<evidence type="ECO:0008006" key="3">
    <source>
        <dbReference type="Google" id="ProtNLM"/>
    </source>
</evidence>
<dbReference type="InterPro" id="IPR024269">
    <property type="entry name" value="DUF3791"/>
</dbReference>
<dbReference type="Pfam" id="PF12668">
    <property type="entry name" value="DUF3791"/>
    <property type="match status" value="1"/>
</dbReference>
<dbReference type="HOGENOM" id="CLU_174021_2_1_12"/>
<dbReference type="RefSeq" id="WP_015712622.1">
    <property type="nucleotide sequence ID" value="NC_015577.1"/>
</dbReference>
<sequence>MIKTKGEVWFLASCVEFYKDEKGMSGQEAYNYFRKTGAVNFITGCWEGLHTTSPEYIIDSIDEYIETHRTNA</sequence>
<reference evidence="1 2" key="2">
    <citation type="journal article" date="2011" name="ISME J.">
        <title>RNA-seq reveals cooperative metabolic interactions between two termite-gut spirochete species in co-culture.</title>
        <authorList>
            <person name="Rosenthal A.Z."/>
            <person name="Matson E.G."/>
            <person name="Eldar A."/>
            <person name="Leadbetter J.R."/>
        </authorList>
    </citation>
    <scope>NUCLEOTIDE SEQUENCE [LARGE SCALE GENOMIC DNA]</scope>
    <source>
        <strain evidence="2">ATCC BAA-888 / DSM 13862 / ZAS-9</strain>
    </source>
</reference>
<evidence type="ECO:0000313" key="1">
    <source>
        <dbReference type="EMBL" id="AEF82690.1"/>
    </source>
</evidence>